<evidence type="ECO:0000313" key="4">
    <source>
        <dbReference type="Proteomes" id="UP000189800"/>
    </source>
</evidence>
<dbReference type="GO" id="GO:0010181">
    <property type="term" value="F:FMN binding"/>
    <property type="evidence" value="ECO:0007669"/>
    <property type="project" value="InterPro"/>
</dbReference>
<dbReference type="InterPro" id="IPR012349">
    <property type="entry name" value="Split_barrel_FMN-bd"/>
</dbReference>
<accession>A0A1T0CMN5</accession>
<dbReference type="GO" id="GO:0006208">
    <property type="term" value="P:pyrimidine nucleobase catabolic process"/>
    <property type="evidence" value="ECO:0007669"/>
    <property type="project" value="TreeGrafter"/>
</dbReference>
<evidence type="ECO:0000313" key="3">
    <source>
        <dbReference type="EMBL" id="OOS23610.1"/>
    </source>
</evidence>
<dbReference type="EMBL" id="MUYU01000015">
    <property type="protein sequence ID" value="OOS23610.1"/>
    <property type="molecule type" value="Genomic_DNA"/>
</dbReference>
<dbReference type="Pfam" id="PF01613">
    <property type="entry name" value="Flavin_Reduct"/>
    <property type="match status" value="1"/>
</dbReference>
<gene>
    <name evidence="3" type="ORF">B0680_06550</name>
</gene>
<protein>
    <submittedName>
        <fullName evidence="3">Flavin reductase</fullName>
    </submittedName>
</protein>
<sequence>MVTNTEFKNAMSKLVSAVHIVTTDGISGQHGFTASAVCSVTDAPPTLLVCMNGNARSYEHFVENRVLCVNTLAAEQDNLSNIFASPMTSEERFAQAKWTTLTTGAPVLTSSLVSFDCRIDKIETVGTHSIFICQIIAIKDDHDTEAGLAYFGRAYHRVSAVQDS</sequence>
<dbReference type="STRING" id="470453.B0680_06550"/>
<dbReference type="InterPro" id="IPR002563">
    <property type="entry name" value="Flavin_Rdtase-like_dom"/>
</dbReference>
<dbReference type="Proteomes" id="UP000189800">
    <property type="component" value="Unassembled WGS sequence"/>
</dbReference>
<evidence type="ECO:0000256" key="1">
    <source>
        <dbReference type="ARBA" id="ARBA00023002"/>
    </source>
</evidence>
<organism evidence="3 4">
    <name type="scientific">Moraxella pluranimalium</name>
    <dbReference type="NCBI Taxonomy" id="470453"/>
    <lineage>
        <taxon>Bacteria</taxon>
        <taxon>Pseudomonadati</taxon>
        <taxon>Pseudomonadota</taxon>
        <taxon>Gammaproteobacteria</taxon>
        <taxon>Moraxellales</taxon>
        <taxon>Moraxellaceae</taxon>
        <taxon>Moraxella</taxon>
    </lineage>
</organism>
<evidence type="ECO:0000259" key="2">
    <source>
        <dbReference type="SMART" id="SM00903"/>
    </source>
</evidence>
<dbReference type="SMART" id="SM00903">
    <property type="entry name" value="Flavin_Reduct"/>
    <property type="match status" value="1"/>
</dbReference>
<name>A0A1T0CMN5_9GAMM</name>
<dbReference type="OrthoDB" id="6401628at2"/>
<proteinExistence type="predicted"/>
<feature type="domain" description="Flavin reductase like" evidence="2">
    <location>
        <begin position="11"/>
        <end position="157"/>
    </location>
</feature>
<dbReference type="Gene3D" id="2.30.110.10">
    <property type="entry name" value="Electron Transport, Fmn-binding Protein, Chain A"/>
    <property type="match status" value="1"/>
</dbReference>
<reference evidence="3 4" key="1">
    <citation type="submission" date="2017-02" db="EMBL/GenBank/DDBJ databases">
        <title>Draft genome sequence of Moraxella pluranimalium CCUG 54913T type strain.</title>
        <authorList>
            <person name="Salva-Serra F."/>
            <person name="Engstrom-Jakobsson H."/>
            <person name="Thorell K."/>
            <person name="Jaen-Luchoro D."/>
            <person name="Gonzales-Siles L."/>
            <person name="Karlsson R."/>
            <person name="Yazdan S."/>
            <person name="Boulund F."/>
            <person name="Johnning A."/>
            <person name="Engstrand L."/>
            <person name="Kristiansson E."/>
            <person name="Moore E."/>
        </authorList>
    </citation>
    <scope>NUCLEOTIDE SEQUENCE [LARGE SCALE GENOMIC DNA]</scope>
    <source>
        <strain evidence="3 4">CCUG 54913</strain>
    </source>
</reference>
<dbReference type="PANTHER" id="PTHR30466">
    <property type="entry name" value="FLAVIN REDUCTASE"/>
    <property type="match status" value="1"/>
</dbReference>
<comment type="caution">
    <text evidence="3">The sequence shown here is derived from an EMBL/GenBank/DDBJ whole genome shotgun (WGS) entry which is preliminary data.</text>
</comment>
<dbReference type="GO" id="GO:0042602">
    <property type="term" value="F:riboflavin reductase (NADPH) activity"/>
    <property type="evidence" value="ECO:0007669"/>
    <property type="project" value="TreeGrafter"/>
</dbReference>
<dbReference type="RefSeq" id="WP_078254292.1">
    <property type="nucleotide sequence ID" value="NZ_MUYU01000015.1"/>
</dbReference>
<dbReference type="InterPro" id="IPR050268">
    <property type="entry name" value="NADH-dep_flavin_reductase"/>
</dbReference>
<keyword evidence="1" id="KW-0560">Oxidoreductase</keyword>
<dbReference type="AlphaFoldDB" id="A0A1T0CMN5"/>
<keyword evidence="4" id="KW-1185">Reference proteome</keyword>
<dbReference type="SUPFAM" id="SSF50475">
    <property type="entry name" value="FMN-binding split barrel"/>
    <property type="match status" value="1"/>
</dbReference>
<dbReference type="PANTHER" id="PTHR30466:SF1">
    <property type="entry name" value="FMN REDUCTASE (NADH) RUTF"/>
    <property type="match status" value="1"/>
</dbReference>